<keyword evidence="2" id="KW-1185">Reference proteome</keyword>
<evidence type="ECO:0000313" key="2">
    <source>
        <dbReference type="Proteomes" id="UP001432027"/>
    </source>
</evidence>
<reference evidence="1" key="1">
    <citation type="submission" date="2023-10" db="EMBL/GenBank/DDBJ databases">
        <title>Genome assembly of Pristionchus species.</title>
        <authorList>
            <person name="Yoshida K."/>
            <person name="Sommer R.J."/>
        </authorList>
    </citation>
    <scope>NUCLEOTIDE SEQUENCE</scope>
    <source>
        <strain evidence="1">RS0144</strain>
    </source>
</reference>
<gene>
    <name evidence="1" type="ORF">PENTCL1PPCAC_19089</name>
</gene>
<dbReference type="Proteomes" id="UP001432027">
    <property type="component" value="Unassembled WGS sequence"/>
</dbReference>
<feature type="non-terminal residue" evidence="1">
    <location>
        <position position="1"/>
    </location>
</feature>
<proteinExistence type="predicted"/>
<feature type="non-terminal residue" evidence="1">
    <location>
        <position position="117"/>
    </location>
</feature>
<name>A0AAV5TR50_9BILA</name>
<dbReference type="EMBL" id="BTSX01000004">
    <property type="protein sequence ID" value="GMS96914.1"/>
    <property type="molecule type" value="Genomic_DNA"/>
</dbReference>
<sequence>SSSFLSAYDNFISPSIHLMNLKSSSVIRSFDSVHLSIANHSSALGSRSSERKRMKFASILICLKWALHIFVLRGTLRSAANSSGGTTQPCRSITTQPCRSEHSTCHNFFYCMFPCLL</sequence>
<evidence type="ECO:0000313" key="1">
    <source>
        <dbReference type="EMBL" id="GMS96914.1"/>
    </source>
</evidence>
<accession>A0AAV5TR50</accession>
<comment type="caution">
    <text evidence="1">The sequence shown here is derived from an EMBL/GenBank/DDBJ whole genome shotgun (WGS) entry which is preliminary data.</text>
</comment>
<evidence type="ECO:0008006" key="3">
    <source>
        <dbReference type="Google" id="ProtNLM"/>
    </source>
</evidence>
<protein>
    <recommendedName>
        <fullName evidence="3">G protein-coupled receptor</fullName>
    </recommendedName>
</protein>
<organism evidence="1 2">
    <name type="scientific">Pristionchus entomophagus</name>
    <dbReference type="NCBI Taxonomy" id="358040"/>
    <lineage>
        <taxon>Eukaryota</taxon>
        <taxon>Metazoa</taxon>
        <taxon>Ecdysozoa</taxon>
        <taxon>Nematoda</taxon>
        <taxon>Chromadorea</taxon>
        <taxon>Rhabditida</taxon>
        <taxon>Rhabditina</taxon>
        <taxon>Diplogasteromorpha</taxon>
        <taxon>Diplogasteroidea</taxon>
        <taxon>Neodiplogasteridae</taxon>
        <taxon>Pristionchus</taxon>
    </lineage>
</organism>
<dbReference type="AlphaFoldDB" id="A0AAV5TR50"/>